<comment type="caution">
    <text evidence="1">The sequence shown here is derived from an EMBL/GenBank/DDBJ whole genome shotgun (WGS) entry which is preliminary data.</text>
</comment>
<dbReference type="PROSITE" id="PS51257">
    <property type="entry name" value="PROKAR_LIPOPROTEIN"/>
    <property type="match status" value="1"/>
</dbReference>
<dbReference type="RefSeq" id="WP_341694603.1">
    <property type="nucleotide sequence ID" value="NZ_JBBYHS010000024.1"/>
</dbReference>
<dbReference type="EMBL" id="JBBYHS010000024">
    <property type="protein sequence ID" value="MEL1255878.1"/>
    <property type="molecule type" value="Genomic_DNA"/>
</dbReference>
<evidence type="ECO:0000313" key="1">
    <source>
        <dbReference type="EMBL" id="MEL1255878.1"/>
    </source>
</evidence>
<evidence type="ECO:0000313" key="2">
    <source>
        <dbReference type="Proteomes" id="UP001485226"/>
    </source>
</evidence>
<sequence length="414" mass="48232">MKKKLMLLWSLFLIGCNGQTKKDDLNEKTDIIKLNFKNVSVALSGINSVNNNAQEDFNIKNDATKILMQPAFLESDLLDGKELKFSNENVKNIKITFSYDAVFYGEEKVKTTLGFKRDTTIVLKFENKKVQIPSFEDIKKTVFKKFEKKEIYDVAYLVNRNYFNKIVENYEVYGGKDSPDYKLAVAFLKSKKKSQKLEDLFINIDYMKFNIEFEDNSKLHSIVFDRMFQNYVFSEKEKISNVGEIIPKGFYVLDSNILNLKKNGFKILALEKNEIKNKDNAQHNSNPIIVLQKKSNQYQKVNDNYNLIFKYDDNCPADGYGGIVSKNNYFTVQQIFCVDFLFVNSYTTFKIDENTGNINLYKYGEEYTNRSNTMLKIPSKVWSVKDFGMVKFESVNEGFLLNLRNKKPLEKLNK</sequence>
<protein>
    <recommendedName>
        <fullName evidence="3">Lipoprotein</fullName>
    </recommendedName>
</protein>
<reference evidence="1 2" key="1">
    <citation type="submission" date="2024-04" db="EMBL/GenBank/DDBJ databases">
        <title>Flavobacterium sp. DGU38 16S ribosomal RNA gene Genome sequencing and assembly.</title>
        <authorList>
            <person name="Park S."/>
        </authorList>
    </citation>
    <scope>NUCLEOTIDE SEQUENCE [LARGE SCALE GENOMIC DNA]</scope>
    <source>
        <strain evidence="1 2">DGU38</strain>
    </source>
</reference>
<organism evidence="1 2">
    <name type="scientific">Flavobacterium calami</name>
    <dbReference type="NCBI Taxonomy" id="3139144"/>
    <lineage>
        <taxon>Bacteria</taxon>
        <taxon>Pseudomonadati</taxon>
        <taxon>Bacteroidota</taxon>
        <taxon>Flavobacteriia</taxon>
        <taxon>Flavobacteriales</taxon>
        <taxon>Flavobacteriaceae</taxon>
        <taxon>Flavobacterium</taxon>
    </lineage>
</organism>
<name>A0ABU9IVI2_9FLAO</name>
<gene>
    <name evidence="1" type="ORF">AAEO57_18940</name>
</gene>
<evidence type="ECO:0008006" key="3">
    <source>
        <dbReference type="Google" id="ProtNLM"/>
    </source>
</evidence>
<keyword evidence="2" id="KW-1185">Reference proteome</keyword>
<proteinExistence type="predicted"/>
<dbReference type="Proteomes" id="UP001485226">
    <property type="component" value="Unassembled WGS sequence"/>
</dbReference>
<accession>A0ABU9IVI2</accession>